<comment type="caution">
    <text evidence="1">The sequence shown here is derived from an EMBL/GenBank/DDBJ whole genome shotgun (WGS) entry which is preliminary data.</text>
</comment>
<gene>
    <name evidence="1" type="ORF">PanWU01x14_233110</name>
</gene>
<keyword evidence="2" id="KW-1185">Reference proteome</keyword>
<dbReference type="OrthoDB" id="674184at2759"/>
<dbReference type="AlphaFoldDB" id="A0A2P5BJS4"/>
<proteinExistence type="predicted"/>
<reference evidence="2" key="1">
    <citation type="submission" date="2016-06" db="EMBL/GenBank/DDBJ databases">
        <title>Parallel loss of symbiosis genes in relatives of nitrogen-fixing non-legume Parasponia.</title>
        <authorList>
            <person name="Van Velzen R."/>
            <person name="Holmer R."/>
            <person name="Bu F."/>
            <person name="Rutten L."/>
            <person name="Van Zeijl A."/>
            <person name="Liu W."/>
            <person name="Santuari L."/>
            <person name="Cao Q."/>
            <person name="Sharma T."/>
            <person name="Shen D."/>
            <person name="Roswanjaya Y."/>
            <person name="Wardhani T."/>
            <person name="Kalhor M.S."/>
            <person name="Jansen J."/>
            <person name="Van den Hoogen J."/>
            <person name="Gungor B."/>
            <person name="Hartog M."/>
            <person name="Hontelez J."/>
            <person name="Verver J."/>
            <person name="Yang W.-C."/>
            <person name="Schijlen E."/>
            <person name="Repin R."/>
            <person name="Schilthuizen M."/>
            <person name="Schranz E."/>
            <person name="Heidstra R."/>
            <person name="Miyata K."/>
            <person name="Fedorova E."/>
            <person name="Kohlen W."/>
            <person name="Bisseling T."/>
            <person name="Smit S."/>
            <person name="Geurts R."/>
        </authorList>
    </citation>
    <scope>NUCLEOTIDE SEQUENCE [LARGE SCALE GENOMIC DNA]</scope>
    <source>
        <strain evidence="2">cv. WU1-14</strain>
    </source>
</reference>
<sequence>MDSGTANVVEYWEVLVKRLHTYKAKKTSTAATITIIARNDNFWVLMILLSPNRLRPNDTLLLRSITQHLKSQDLFPKKSMILHGQRWNNTKSSHLDFLNGLDIKSSFGDLLLIQGFYICNPLTKQWVAIPEAPKQDSAVERIKLLVSISLLARYTGRLQWNYLLAIKLEEILAFNPFDEARLGCPQWGSDPRMRTCIEMLVVEWFEGDCGYRSPLSTRTRLATCL</sequence>
<evidence type="ECO:0000313" key="2">
    <source>
        <dbReference type="Proteomes" id="UP000237105"/>
    </source>
</evidence>
<evidence type="ECO:0000313" key="1">
    <source>
        <dbReference type="EMBL" id="PON49045.1"/>
    </source>
</evidence>
<protein>
    <submittedName>
        <fullName evidence="1">Uncharacterized protein</fullName>
    </submittedName>
</protein>
<organism evidence="1 2">
    <name type="scientific">Parasponia andersonii</name>
    <name type="common">Sponia andersonii</name>
    <dbReference type="NCBI Taxonomy" id="3476"/>
    <lineage>
        <taxon>Eukaryota</taxon>
        <taxon>Viridiplantae</taxon>
        <taxon>Streptophyta</taxon>
        <taxon>Embryophyta</taxon>
        <taxon>Tracheophyta</taxon>
        <taxon>Spermatophyta</taxon>
        <taxon>Magnoliopsida</taxon>
        <taxon>eudicotyledons</taxon>
        <taxon>Gunneridae</taxon>
        <taxon>Pentapetalae</taxon>
        <taxon>rosids</taxon>
        <taxon>fabids</taxon>
        <taxon>Rosales</taxon>
        <taxon>Cannabaceae</taxon>
        <taxon>Parasponia</taxon>
    </lineage>
</organism>
<dbReference type="EMBL" id="JXTB01000268">
    <property type="protein sequence ID" value="PON49045.1"/>
    <property type="molecule type" value="Genomic_DNA"/>
</dbReference>
<accession>A0A2P5BJS4</accession>
<name>A0A2P5BJS4_PARAD</name>
<dbReference type="Proteomes" id="UP000237105">
    <property type="component" value="Unassembled WGS sequence"/>
</dbReference>